<sequence>MYIGMPSPADDCPGPMLTGSLDSPGESSGKSRDQNSRGAGRPSLDALAEDAQAGAVRLPSLSDHGAVQIAYCRPAEPGNTKRPRPFPPTGHRAGKGDFRSYISLGWTGFTETDSVAAGDGLMTTSRPSPSLWAPRDSGALRVGGWKPCYGCVCSGEQATSPAMRRRGVSALDALLPLSSFLPAPTPSAAATRQPRDGFDQRRLAHNGVIKGVWRHSPDAL</sequence>
<reference evidence="3" key="1">
    <citation type="journal article" date="2019" name="Int. J. Syst. Evol. Microbiol.">
        <title>The Global Catalogue of Microorganisms (GCM) 10K type strain sequencing project: providing services to taxonomists for standard genome sequencing and annotation.</title>
        <authorList>
            <consortium name="The Broad Institute Genomics Platform"/>
            <consortium name="The Broad Institute Genome Sequencing Center for Infectious Disease"/>
            <person name="Wu L."/>
            <person name="Ma J."/>
        </authorList>
    </citation>
    <scope>NUCLEOTIDE SEQUENCE [LARGE SCALE GENOMIC DNA]</scope>
    <source>
        <strain evidence="3">JCM 3053</strain>
    </source>
</reference>
<keyword evidence="3" id="KW-1185">Reference proteome</keyword>
<dbReference type="EMBL" id="BAAART010000061">
    <property type="protein sequence ID" value="GAA2233718.1"/>
    <property type="molecule type" value="Genomic_DNA"/>
</dbReference>
<feature type="region of interest" description="Disordered" evidence="1">
    <location>
        <begin position="73"/>
        <end position="94"/>
    </location>
</feature>
<evidence type="ECO:0000256" key="1">
    <source>
        <dbReference type="SAM" id="MobiDB-lite"/>
    </source>
</evidence>
<organism evidence="2 3">
    <name type="scientific">Streptomyces indiaensis</name>
    <dbReference type="NCBI Taxonomy" id="284033"/>
    <lineage>
        <taxon>Bacteria</taxon>
        <taxon>Bacillati</taxon>
        <taxon>Actinomycetota</taxon>
        <taxon>Actinomycetes</taxon>
        <taxon>Kitasatosporales</taxon>
        <taxon>Streptomycetaceae</taxon>
        <taxon>Streptomyces</taxon>
    </lineage>
</organism>
<protein>
    <submittedName>
        <fullName evidence="2">Uncharacterized protein</fullName>
    </submittedName>
</protein>
<dbReference type="Proteomes" id="UP001501474">
    <property type="component" value="Unassembled WGS sequence"/>
</dbReference>
<comment type="caution">
    <text evidence="2">The sequence shown here is derived from an EMBL/GenBank/DDBJ whole genome shotgun (WGS) entry which is preliminary data.</text>
</comment>
<proteinExistence type="predicted"/>
<evidence type="ECO:0000313" key="3">
    <source>
        <dbReference type="Proteomes" id="UP001501474"/>
    </source>
</evidence>
<evidence type="ECO:0000313" key="2">
    <source>
        <dbReference type="EMBL" id="GAA2233718.1"/>
    </source>
</evidence>
<feature type="region of interest" description="Disordered" evidence="1">
    <location>
        <begin position="1"/>
        <end position="51"/>
    </location>
</feature>
<gene>
    <name evidence="2" type="ORF">GCM10010104_30270</name>
</gene>
<name>A0ABP5QES7_9ACTN</name>
<accession>A0ABP5QES7</accession>